<evidence type="ECO:0000313" key="2">
    <source>
        <dbReference type="EMBL" id="MBW90962.1"/>
    </source>
</evidence>
<accession>A0A2P2JBX5</accession>
<feature type="region of interest" description="Disordered" evidence="1">
    <location>
        <begin position="1"/>
        <end position="30"/>
    </location>
</feature>
<name>A0A2P2JBX5_RHIMU</name>
<organism evidence="2">
    <name type="scientific">Rhizophora mucronata</name>
    <name type="common">Asiatic mangrove</name>
    <dbReference type="NCBI Taxonomy" id="61149"/>
    <lineage>
        <taxon>Eukaryota</taxon>
        <taxon>Viridiplantae</taxon>
        <taxon>Streptophyta</taxon>
        <taxon>Embryophyta</taxon>
        <taxon>Tracheophyta</taxon>
        <taxon>Spermatophyta</taxon>
        <taxon>Magnoliopsida</taxon>
        <taxon>eudicotyledons</taxon>
        <taxon>Gunneridae</taxon>
        <taxon>Pentapetalae</taxon>
        <taxon>rosids</taxon>
        <taxon>fabids</taxon>
        <taxon>Malpighiales</taxon>
        <taxon>Rhizophoraceae</taxon>
        <taxon>Rhizophora</taxon>
    </lineage>
</organism>
<reference evidence="2" key="1">
    <citation type="submission" date="2018-02" db="EMBL/GenBank/DDBJ databases">
        <title>Rhizophora mucronata_Transcriptome.</title>
        <authorList>
            <person name="Meera S.P."/>
            <person name="Sreeshan A."/>
            <person name="Augustine A."/>
        </authorList>
    </citation>
    <scope>NUCLEOTIDE SEQUENCE</scope>
    <source>
        <tissue evidence="2">Leaf</tissue>
    </source>
</reference>
<dbReference type="AlphaFoldDB" id="A0A2P2JBX5"/>
<protein>
    <submittedName>
        <fullName evidence="2">Uncharacterized protein</fullName>
    </submittedName>
</protein>
<proteinExistence type="predicted"/>
<sequence length="30" mass="3257">MMSSSKHATCGNAMHENNGKSNDGDDIYLK</sequence>
<evidence type="ECO:0000256" key="1">
    <source>
        <dbReference type="SAM" id="MobiDB-lite"/>
    </source>
</evidence>
<dbReference type="EMBL" id="GGEC01010479">
    <property type="protein sequence ID" value="MBW90962.1"/>
    <property type="molecule type" value="Transcribed_RNA"/>
</dbReference>